<gene>
    <name evidence="8" type="ORF">O4U47_10180</name>
</gene>
<feature type="transmembrane region" description="Helical" evidence="6">
    <location>
        <begin position="273"/>
        <end position="298"/>
    </location>
</feature>
<dbReference type="Gene3D" id="3.40.50.1000">
    <property type="entry name" value="HAD superfamily/HAD-like"/>
    <property type="match status" value="1"/>
</dbReference>
<feature type="transmembrane region" description="Helical" evidence="6">
    <location>
        <begin position="720"/>
        <end position="739"/>
    </location>
</feature>
<dbReference type="SFLD" id="SFLDS00003">
    <property type="entry name" value="Haloacid_Dehalogenase"/>
    <property type="match status" value="1"/>
</dbReference>
<dbReference type="SUPFAM" id="SSF81665">
    <property type="entry name" value="Calcium ATPase, transmembrane domain M"/>
    <property type="match status" value="1"/>
</dbReference>
<dbReference type="PROSITE" id="PS00154">
    <property type="entry name" value="ATPASE_E1_E2"/>
    <property type="match status" value="1"/>
</dbReference>
<protein>
    <submittedName>
        <fullName evidence="8">HAD-IC family P-type ATPase</fullName>
    </submittedName>
</protein>
<dbReference type="InterPro" id="IPR023299">
    <property type="entry name" value="ATPase_P-typ_cyto_dom_N"/>
</dbReference>
<evidence type="ECO:0000256" key="4">
    <source>
        <dbReference type="ARBA" id="ARBA00022989"/>
    </source>
</evidence>
<dbReference type="SFLD" id="SFLDG00002">
    <property type="entry name" value="C1.7:_P-type_atpase_like"/>
    <property type="match status" value="1"/>
</dbReference>
<feature type="transmembrane region" description="Helical" evidence="6">
    <location>
        <begin position="78"/>
        <end position="96"/>
    </location>
</feature>
<evidence type="ECO:0000256" key="1">
    <source>
        <dbReference type="ARBA" id="ARBA00004651"/>
    </source>
</evidence>
<dbReference type="NCBIfam" id="TIGR01494">
    <property type="entry name" value="ATPase_P-type"/>
    <property type="match status" value="1"/>
</dbReference>
<keyword evidence="9" id="KW-1185">Reference proteome</keyword>
<feature type="transmembrane region" description="Helical" evidence="6">
    <location>
        <begin position="54"/>
        <end position="72"/>
    </location>
</feature>
<dbReference type="Proteomes" id="UP001165685">
    <property type="component" value="Unassembled WGS sequence"/>
</dbReference>
<keyword evidence="5 6" id="KW-0472">Membrane</keyword>
<proteinExistence type="predicted"/>
<dbReference type="InterPro" id="IPR001757">
    <property type="entry name" value="P_typ_ATPase"/>
</dbReference>
<evidence type="ECO:0000256" key="6">
    <source>
        <dbReference type="SAM" id="Phobius"/>
    </source>
</evidence>
<dbReference type="InterPro" id="IPR044492">
    <property type="entry name" value="P_typ_ATPase_HD_dom"/>
</dbReference>
<comment type="caution">
    <text evidence="8">The sequence shown here is derived from an EMBL/GenBank/DDBJ whole genome shotgun (WGS) entry which is preliminary data.</text>
</comment>
<dbReference type="SUPFAM" id="SSF56784">
    <property type="entry name" value="HAD-like"/>
    <property type="match status" value="1"/>
</dbReference>
<evidence type="ECO:0000259" key="7">
    <source>
        <dbReference type="Pfam" id="PF00122"/>
    </source>
</evidence>
<evidence type="ECO:0000313" key="9">
    <source>
        <dbReference type="Proteomes" id="UP001165685"/>
    </source>
</evidence>
<reference evidence="8" key="1">
    <citation type="submission" date="2023-01" db="EMBL/GenBank/DDBJ databases">
        <title>Draft genome sequence of Nocardiopsis sp. LSu2-4 isolated from halophytes.</title>
        <authorList>
            <person name="Duangmal K."/>
            <person name="Chantavorakit T."/>
        </authorList>
    </citation>
    <scope>NUCLEOTIDE SEQUENCE</scope>
    <source>
        <strain evidence="8">LSu2-4</strain>
    </source>
</reference>
<evidence type="ECO:0000256" key="3">
    <source>
        <dbReference type="ARBA" id="ARBA00022967"/>
    </source>
</evidence>
<dbReference type="Pfam" id="PF00122">
    <property type="entry name" value="E1-E2_ATPase"/>
    <property type="match status" value="1"/>
</dbReference>
<dbReference type="InterPro" id="IPR036412">
    <property type="entry name" value="HAD-like_sf"/>
</dbReference>
<dbReference type="PANTHER" id="PTHR42861">
    <property type="entry name" value="CALCIUM-TRANSPORTING ATPASE"/>
    <property type="match status" value="1"/>
</dbReference>
<dbReference type="PRINTS" id="PR00119">
    <property type="entry name" value="CATATPASE"/>
</dbReference>
<feature type="transmembrane region" description="Helical" evidence="6">
    <location>
        <begin position="656"/>
        <end position="675"/>
    </location>
</feature>
<feature type="domain" description="P-type ATPase A" evidence="7">
    <location>
        <begin position="113"/>
        <end position="207"/>
    </location>
</feature>
<dbReference type="InterPro" id="IPR008250">
    <property type="entry name" value="ATPase_P-typ_transduc_dom_A_sf"/>
</dbReference>
<dbReference type="RefSeq" id="WP_270677479.1">
    <property type="nucleotide sequence ID" value="NZ_JAQFWP010000014.1"/>
</dbReference>
<dbReference type="PRINTS" id="PR00120">
    <property type="entry name" value="HATPASE"/>
</dbReference>
<dbReference type="SUPFAM" id="SSF81653">
    <property type="entry name" value="Calcium ATPase, transduction domain A"/>
    <property type="match status" value="1"/>
</dbReference>
<dbReference type="Gene3D" id="1.20.1110.10">
    <property type="entry name" value="Calcium-transporting ATPase, transmembrane domain"/>
    <property type="match status" value="1"/>
</dbReference>
<evidence type="ECO:0000256" key="5">
    <source>
        <dbReference type="ARBA" id="ARBA00023136"/>
    </source>
</evidence>
<dbReference type="Gene3D" id="3.40.1110.10">
    <property type="entry name" value="Calcium-transporting ATPase, cytoplasmic domain N"/>
    <property type="match status" value="1"/>
</dbReference>
<dbReference type="InterPro" id="IPR023214">
    <property type="entry name" value="HAD_sf"/>
</dbReference>
<evidence type="ECO:0000313" key="8">
    <source>
        <dbReference type="EMBL" id="MDA2804880.1"/>
    </source>
</evidence>
<dbReference type="InterPro" id="IPR023298">
    <property type="entry name" value="ATPase_P-typ_TM_dom_sf"/>
</dbReference>
<dbReference type="EMBL" id="JAQFWP010000014">
    <property type="protein sequence ID" value="MDA2804880.1"/>
    <property type="molecule type" value="Genomic_DNA"/>
</dbReference>
<evidence type="ECO:0000256" key="2">
    <source>
        <dbReference type="ARBA" id="ARBA00022692"/>
    </source>
</evidence>
<dbReference type="InterPro" id="IPR018303">
    <property type="entry name" value="ATPase_P-typ_P_site"/>
</dbReference>
<feature type="transmembrane region" description="Helical" evidence="6">
    <location>
        <begin position="687"/>
        <end position="708"/>
    </location>
</feature>
<organism evidence="8 9">
    <name type="scientific">Nocardiopsis suaedae</name>
    <dbReference type="NCBI Taxonomy" id="3018444"/>
    <lineage>
        <taxon>Bacteria</taxon>
        <taxon>Bacillati</taxon>
        <taxon>Actinomycetota</taxon>
        <taxon>Actinomycetes</taxon>
        <taxon>Streptosporangiales</taxon>
        <taxon>Nocardiopsidaceae</taxon>
        <taxon>Nocardiopsis</taxon>
    </lineage>
</organism>
<feature type="transmembrane region" description="Helical" evidence="6">
    <location>
        <begin position="781"/>
        <end position="800"/>
    </location>
</feature>
<keyword evidence="2 6" id="KW-0812">Transmembrane</keyword>
<feature type="transmembrane region" description="Helical" evidence="6">
    <location>
        <begin position="748"/>
        <end position="769"/>
    </location>
</feature>
<sequence length="828" mass="86109">MPAPGEQQDPPVPVSDAGQGLTAAEVAARVADGRTNDVPVRASRSIGAIIRGNVLTRINAMVAVLFAIIAVIGPVQDGLFAMVIVVNTLIGIAQELRAKRTLDKLAIVNAARPRVVRDGAATPVTAQEIVLDDVVECAQGDQVVVDGTVVFAEALEVDESLLTGEADPVFKRPGDTVMSGSFIVAGAGRYRAAKVGRHAYAARLAEEASRFSLVHSELRSGIDRILRFITWALFPIGGLLVFSQLALNGRVTGDGAVGGGQISGPLADALRGMVAALVSMVPEGLVLLVSIAFAVGVVRLGRRKCLVQELPAIEGLARVDVVCTDKTGTLTENGMRLAEVREMGGSGGAPARAALAALAGADPRPNPSVAAIAEALGAPPEDWTVMARAAFSSARKWSGASFATPDGERHWVLGAPDVLAPAGGPEAAEAERIGGTGLRVLLLGRAAERVDAPEAPGPVRPAALVVLDQRLRGDAKDALDFFAEQDVQVKIVSGDNAASVGAVARAVELPGADEPRDARELPADPDGFAAEADRATVFGRVTPEQKRDLVRGLRARGRTVAMTGDGVNDVLALKEADIGVAMGAGSPASRAVAQIVLLGDRFSALPAVVAEGRRVIGNIERVANLFLTKTVYSMTMATMVSVLAVAYPFFPRHATLINAVTFGIPSFFLALAPNTERARPGFVRRTLRLAVPSGLIAGAAAVTTYLLVLGGRSVPDPADRTAVVVTLCATTLWVLLLVAKPYVWWKALLVGAMVGLLLTAMLTPAGQAFFALDVSEPGKLWTGLGVAAAAMALITVVRLVDDRLMAKEEARREEAGGVGEPSRESTAV</sequence>
<dbReference type="Gene3D" id="2.70.150.10">
    <property type="entry name" value="Calcium-transporting ATPase, cytoplasmic transduction domain A"/>
    <property type="match status" value="1"/>
</dbReference>
<keyword evidence="3" id="KW-1278">Translocase</keyword>
<comment type="subcellular location">
    <subcellularLocation>
        <location evidence="1">Cell membrane</location>
        <topology evidence="1">Multi-pass membrane protein</topology>
    </subcellularLocation>
</comment>
<accession>A0ABT4TJL7</accession>
<dbReference type="InterPro" id="IPR059000">
    <property type="entry name" value="ATPase_P-type_domA"/>
</dbReference>
<feature type="transmembrane region" description="Helical" evidence="6">
    <location>
        <begin position="631"/>
        <end position="650"/>
    </location>
</feature>
<dbReference type="Pfam" id="PF00702">
    <property type="entry name" value="Hydrolase"/>
    <property type="match status" value="1"/>
</dbReference>
<keyword evidence="4 6" id="KW-1133">Transmembrane helix</keyword>
<feature type="transmembrane region" description="Helical" evidence="6">
    <location>
        <begin position="228"/>
        <end position="247"/>
    </location>
</feature>
<dbReference type="SFLD" id="SFLDF00027">
    <property type="entry name" value="p-type_atpase"/>
    <property type="match status" value="1"/>
</dbReference>
<name>A0ABT4TJL7_9ACTN</name>